<dbReference type="EMBL" id="FRFC01000004">
    <property type="protein sequence ID" value="SHO46310.1"/>
    <property type="molecule type" value="Genomic_DNA"/>
</dbReference>
<evidence type="ECO:0000313" key="3">
    <source>
        <dbReference type="Proteomes" id="UP000232412"/>
    </source>
</evidence>
<feature type="domain" description="Methyltransferase" evidence="1">
    <location>
        <begin position="125"/>
        <end position="207"/>
    </location>
</feature>
<gene>
    <name evidence="2" type="ORF">NSIN_30060</name>
</gene>
<proteinExistence type="predicted"/>
<dbReference type="SUPFAM" id="SSF53335">
    <property type="entry name" value="S-adenosyl-L-methionine-dependent methyltransferases"/>
    <property type="match status" value="1"/>
</dbReference>
<accession>A0A2H1EHD5</accession>
<sequence>MQCVKCNNDLKLEVFEHDDEIIEGMLSCTGCGNTYPIISSIPFLVDDLSLYFSIRAKLGGYLLLHAKNLKIKSVIKKALQKIPHMGNDTTDLEKNWTTIYKQSKKSQFHLALQNVITRMPKCNLVVEHGCSIGTTTVALAKKSNTAFGIDKSFFALVEAKKHRLQNVDFFLADSLSHPFGKTRFDIVVALNVLELIEPSNLLQVINRQAKKFLILSDPYDYERGKNSVKTRLDETSIRKKIRQYGFQLILNSTKPQFFAWVLKVNPRLTLHYKVDLLVASRKYLF</sequence>
<dbReference type="InterPro" id="IPR029063">
    <property type="entry name" value="SAM-dependent_MTases_sf"/>
</dbReference>
<evidence type="ECO:0000313" key="2">
    <source>
        <dbReference type="EMBL" id="SHO46310.1"/>
    </source>
</evidence>
<keyword evidence="3" id="KW-1185">Reference proteome</keyword>
<dbReference type="Gene3D" id="3.40.50.150">
    <property type="entry name" value="Vaccinia Virus protein VP39"/>
    <property type="match status" value="1"/>
</dbReference>
<name>A0A2H1EHD5_9ARCH</name>
<reference evidence="3" key="1">
    <citation type="submission" date="2016-12" db="EMBL/GenBank/DDBJ databases">
        <authorList>
            <person name="Herbold C."/>
        </authorList>
    </citation>
    <scope>NUCLEOTIDE SEQUENCE [LARGE SCALE GENOMIC DNA]</scope>
</reference>
<protein>
    <submittedName>
        <fullName evidence="2">Methyltransferase domain protein</fullName>
    </submittedName>
</protein>
<dbReference type="AlphaFoldDB" id="A0A2H1EHD5"/>
<dbReference type="SUPFAM" id="SSF158997">
    <property type="entry name" value="Trm112p-like"/>
    <property type="match status" value="1"/>
</dbReference>
<evidence type="ECO:0000259" key="1">
    <source>
        <dbReference type="Pfam" id="PF13649"/>
    </source>
</evidence>
<dbReference type="GO" id="GO:0008168">
    <property type="term" value="F:methyltransferase activity"/>
    <property type="evidence" value="ECO:0007669"/>
    <property type="project" value="UniProtKB-KW"/>
</dbReference>
<dbReference type="Proteomes" id="UP000232412">
    <property type="component" value="Unassembled WGS sequence"/>
</dbReference>
<dbReference type="Pfam" id="PF13649">
    <property type="entry name" value="Methyltransf_25"/>
    <property type="match status" value="1"/>
</dbReference>
<keyword evidence="2" id="KW-0808">Transferase</keyword>
<dbReference type="GO" id="GO:0032259">
    <property type="term" value="P:methylation"/>
    <property type="evidence" value="ECO:0007669"/>
    <property type="project" value="UniProtKB-KW"/>
</dbReference>
<organism evidence="2 3">
    <name type="scientific">Nitrosotalea sinensis</name>
    <dbReference type="NCBI Taxonomy" id="1499975"/>
    <lineage>
        <taxon>Archaea</taxon>
        <taxon>Nitrososphaerota</taxon>
        <taxon>Nitrososphaeria</taxon>
        <taxon>Nitrosotaleales</taxon>
        <taxon>Nitrosotaleaceae</taxon>
        <taxon>Nitrosotalea</taxon>
    </lineage>
</organism>
<dbReference type="InterPro" id="IPR041698">
    <property type="entry name" value="Methyltransf_25"/>
</dbReference>
<keyword evidence="2" id="KW-0489">Methyltransferase</keyword>